<accession>A0A1G4MDD8</accession>
<dbReference type="AlphaFoldDB" id="A0A1G4MDD8"/>
<dbReference type="OMA" id="AHCRVYP"/>
<evidence type="ECO:0000313" key="1">
    <source>
        <dbReference type="EMBL" id="SCW01785.1"/>
    </source>
</evidence>
<evidence type="ECO:0000313" key="2">
    <source>
        <dbReference type="Proteomes" id="UP000190831"/>
    </source>
</evidence>
<dbReference type="OrthoDB" id="4055611at2759"/>
<gene>
    <name evidence="1" type="ORF">LAFE_0E07206G</name>
</gene>
<dbReference type="GO" id="GO:0097196">
    <property type="term" value="C:Shu complex"/>
    <property type="evidence" value="ECO:0007669"/>
    <property type="project" value="InterPro"/>
</dbReference>
<dbReference type="STRING" id="4955.A0A1G4MDD8"/>
<dbReference type="InterPro" id="IPR027417">
    <property type="entry name" value="P-loop_NTPase"/>
</dbReference>
<reference evidence="2" key="1">
    <citation type="submission" date="2016-03" db="EMBL/GenBank/DDBJ databases">
        <authorList>
            <person name="Devillers H."/>
        </authorList>
    </citation>
    <scope>NUCLEOTIDE SEQUENCE [LARGE SCALE GENOMIC DNA]</scope>
</reference>
<protein>
    <submittedName>
        <fullName evidence="1">LAFE_0E07206g1_1</fullName>
    </submittedName>
</protein>
<dbReference type="InterPro" id="IPR031779">
    <property type="entry name" value="Psy3"/>
</dbReference>
<dbReference type="Pfam" id="PF16836">
    <property type="entry name" value="PSY3"/>
    <property type="match status" value="1"/>
</dbReference>
<keyword evidence="2" id="KW-1185">Reference proteome</keyword>
<dbReference type="GO" id="GO:0005634">
    <property type="term" value="C:nucleus"/>
    <property type="evidence" value="ECO:0007669"/>
    <property type="project" value="InterPro"/>
</dbReference>
<sequence length="239" mass="27215">MDVIAHCRVYPLSTFYSPTQIHINSILRDNYGNVVDGEDGTLVENVGYLHLIEHRFVLSTFKSKLMRQILEQLPSQTATLIIDIVSGWKEFSTTINVDEKQIFYMNSPSLLHFDTLINFLVQLNEDPEEALRRCSSGYSVDLQLATIVLDNISYYTHDNASYHLLFKVLRMLRQNYGCAVVTVGYGLEYYDGVEKYSESRQSFDIPTRLPMSYVKNMDCVLVRDTDTSARVVLGGSGVP</sequence>
<proteinExistence type="predicted"/>
<dbReference type="Gene3D" id="3.40.50.300">
    <property type="entry name" value="P-loop containing nucleotide triphosphate hydrolases"/>
    <property type="match status" value="1"/>
</dbReference>
<organism evidence="1 2">
    <name type="scientific">Lachancea fermentati</name>
    <name type="common">Zygosaccharomyces fermentati</name>
    <dbReference type="NCBI Taxonomy" id="4955"/>
    <lineage>
        <taxon>Eukaryota</taxon>
        <taxon>Fungi</taxon>
        <taxon>Dikarya</taxon>
        <taxon>Ascomycota</taxon>
        <taxon>Saccharomycotina</taxon>
        <taxon>Saccharomycetes</taxon>
        <taxon>Saccharomycetales</taxon>
        <taxon>Saccharomycetaceae</taxon>
        <taxon>Lachancea</taxon>
    </lineage>
</organism>
<dbReference type="EMBL" id="LT598488">
    <property type="protein sequence ID" value="SCW01785.1"/>
    <property type="molecule type" value="Genomic_DNA"/>
</dbReference>
<dbReference type="GO" id="GO:0000725">
    <property type="term" value="P:recombinational repair"/>
    <property type="evidence" value="ECO:0007669"/>
    <property type="project" value="InterPro"/>
</dbReference>
<name>A0A1G4MDD8_LACFM</name>
<dbReference type="Proteomes" id="UP000190831">
    <property type="component" value="Chromosome E"/>
</dbReference>